<dbReference type="SUPFAM" id="SSF46565">
    <property type="entry name" value="Chaperone J-domain"/>
    <property type="match status" value="1"/>
</dbReference>
<accession>A0A5C3MAY0</accession>
<comment type="function">
    <text evidence="1">Required for the first step of diphthamide biosynthesis, the transfer of 3-amino-3-carboxypropyl from S-adenosyl-L-methionine to a histidine residue. Diphthamide is a post-translational modification of histidine which occurs in elongation factor 2.</text>
</comment>
<keyword evidence="4" id="KW-0479">Metal-binding</keyword>
<dbReference type="EMBL" id="ML213593">
    <property type="protein sequence ID" value="TFK42047.1"/>
    <property type="molecule type" value="Genomic_DNA"/>
</dbReference>
<reference evidence="9 10" key="1">
    <citation type="journal article" date="2019" name="Nat. Ecol. Evol.">
        <title>Megaphylogeny resolves global patterns of mushroom evolution.</title>
        <authorList>
            <person name="Varga T."/>
            <person name="Krizsan K."/>
            <person name="Foldi C."/>
            <person name="Dima B."/>
            <person name="Sanchez-Garcia M."/>
            <person name="Sanchez-Ramirez S."/>
            <person name="Szollosi G.J."/>
            <person name="Szarkandi J.G."/>
            <person name="Papp V."/>
            <person name="Albert L."/>
            <person name="Andreopoulos W."/>
            <person name="Angelini C."/>
            <person name="Antonin V."/>
            <person name="Barry K.W."/>
            <person name="Bougher N.L."/>
            <person name="Buchanan P."/>
            <person name="Buyck B."/>
            <person name="Bense V."/>
            <person name="Catcheside P."/>
            <person name="Chovatia M."/>
            <person name="Cooper J."/>
            <person name="Damon W."/>
            <person name="Desjardin D."/>
            <person name="Finy P."/>
            <person name="Geml J."/>
            <person name="Haridas S."/>
            <person name="Hughes K."/>
            <person name="Justo A."/>
            <person name="Karasinski D."/>
            <person name="Kautmanova I."/>
            <person name="Kiss B."/>
            <person name="Kocsube S."/>
            <person name="Kotiranta H."/>
            <person name="LaButti K.M."/>
            <person name="Lechner B.E."/>
            <person name="Liimatainen K."/>
            <person name="Lipzen A."/>
            <person name="Lukacs Z."/>
            <person name="Mihaltcheva S."/>
            <person name="Morgado L.N."/>
            <person name="Niskanen T."/>
            <person name="Noordeloos M.E."/>
            <person name="Ohm R.A."/>
            <person name="Ortiz-Santana B."/>
            <person name="Ovrebo C."/>
            <person name="Racz N."/>
            <person name="Riley R."/>
            <person name="Savchenko A."/>
            <person name="Shiryaev A."/>
            <person name="Soop K."/>
            <person name="Spirin V."/>
            <person name="Szebenyi C."/>
            <person name="Tomsovsky M."/>
            <person name="Tulloss R.E."/>
            <person name="Uehling J."/>
            <person name="Grigoriev I.V."/>
            <person name="Vagvolgyi C."/>
            <person name="Papp T."/>
            <person name="Martin F.M."/>
            <person name="Miettinen O."/>
            <person name="Hibbett D.S."/>
            <person name="Nagy L.G."/>
        </authorList>
    </citation>
    <scope>NUCLEOTIDE SEQUENCE [LARGE SCALE GENOMIC DNA]</scope>
    <source>
        <strain evidence="9 10">CBS 166.37</strain>
    </source>
</reference>
<gene>
    <name evidence="9" type="ORF">BDQ12DRAFT_696558</name>
</gene>
<dbReference type="GO" id="GO:0017183">
    <property type="term" value="P:protein histidyl modification to diphthamide"/>
    <property type="evidence" value="ECO:0007669"/>
    <property type="project" value="UniProtKB-UniPathway"/>
</dbReference>
<name>A0A5C3MAY0_9AGAR</name>
<proteinExistence type="inferred from homology"/>
<dbReference type="PROSITE" id="PS50076">
    <property type="entry name" value="DNAJ_2"/>
    <property type="match status" value="1"/>
</dbReference>
<dbReference type="InterPro" id="IPR001623">
    <property type="entry name" value="DnaJ_domain"/>
</dbReference>
<evidence type="ECO:0000256" key="5">
    <source>
        <dbReference type="ARBA" id="ARBA00022833"/>
    </source>
</evidence>
<dbReference type="GO" id="GO:0008198">
    <property type="term" value="F:ferrous iron binding"/>
    <property type="evidence" value="ECO:0007669"/>
    <property type="project" value="TreeGrafter"/>
</dbReference>
<dbReference type="PROSITE" id="PS51074">
    <property type="entry name" value="DPH_MB"/>
    <property type="match status" value="1"/>
</dbReference>
<keyword evidence="6" id="KW-0408">Iron</keyword>
<dbReference type="Pfam" id="PF05207">
    <property type="entry name" value="Zn_ribbon_CSL"/>
    <property type="match status" value="1"/>
</dbReference>
<dbReference type="OrthoDB" id="445556at2759"/>
<dbReference type="GO" id="GO:0001671">
    <property type="term" value="F:ATPase activator activity"/>
    <property type="evidence" value="ECO:0007669"/>
    <property type="project" value="TreeGrafter"/>
</dbReference>
<dbReference type="CDD" id="cd06257">
    <property type="entry name" value="DnaJ"/>
    <property type="match status" value="1"/>
</dbReference>
<organism evidence="9 10">
    <name type="scientific">Crucibulum laeve</name>
    <dbReference type="NCBI Taxonomy" id="68775"/>
    <lineage>
        <taxon>Eukaryota</taxon>
        <taxon>Fungi</taxon>
        <taxon>Dikarya</taxon>
        <taxon>Basidiomycota</taxon>
        <taxon>Agaricomycotina</taxon>
        <taxon>Agaricomycetes</taxon>
        <taxon>Agaricomycetidae</taxon>
        <taxon>Agaricales</taxon>
        <taxon>Agaricineae</taxon>
        <taxon>Nidulariaceae</taxon>
        <taxon>Crucibulum</taxon>
    </lineage>
</organism>
<dbReference type="Pfam" id="PF00226">
    <property type="entry name" value="DnaJ"/>
    <property type="match status" value="1"/>
</dbReference>
<evidence type="ECO:0000313" key="9">
    <source>
        <dbReference type="EMBL" id="TFK42047.1"/>
    </source>
</evidence>
<comment type="similarity">
    <text evidence="2">Belongs to the DPH4 family.</text>
</comment>
<dbReference type="InterPro" id="IPR036869">
    <property type="entry name" value="J_dom_sf"/>
</dbReference>
<sequence length="154" mass="17245">MPFDLSSMLSIQTDATYADIKIAYHRALLQSHPDKRNARTPVVDSVDISQIKEAYTTLSTPELRAKYDASRKQRPVVSGPRPAQVISLEEFEEELPTDPAGDECAWRHPCRCGGVYRISTEEMEKGQHLIGCNSCSEVIWAGYEPEESDDEGEV</sequence>
<dbReference type="STRING" id="68775.A0A5C3MAY0"/>
<evidence type="ECO:0000313" key="10">
    <source>
        <dbReference type="Proteomes" id="UP000308652"/>
    </source>
</evidence>
<dbReference type="InterPro" id="IPR036671">
    <property type="entry name" value="DPH_MB_sf"/>
</dbReference>
<dbReference type="PANTHER" id="PTHR45255">
    <property type="entry name" value="DNAJ HOMOLOG SUBFAMILY C MEMBER 24"/>
    <property type="match status" value="1"/>
</dbReference>
<dbReference type="Gene3D" id="1.10.287.110">
    <property type="entry name" value="DnaJ domain"/>
    <property type="match status" value="1"/>
</dbReference>
<evidence type="ECO:0000256" key="2">
    <source>
        <dbReference type="ARBA" id="ARBA00006169"/>
    </source>
</evidence>
<dbReference type="PANTHER" id="PTHR45255:SF1">
    <property type="entry name" value="DNAJ HOMOLOG SUBFAMILY C MEMBER 24"/>
    <property type="match status" value="1"/>
</dbReference>
<keyword evidence="10" id="KW-1185">Reference proteome</keyword>
<evidence type="ECO:0000259" key="8">
    <source>
        <dbReference type="PROSITE" id="PS51074"/>
    </source>
</evidence>
<dbReference type="Gene3D" id="3.10.660.10">
    <property type="entry name" value="DPH Zinc finger"/>
    <property type="match status" value="1"/>
</dbReference>
<evidence type="ECO:0000256" key="3">
    <source>
        <dbReference type="ARBA" id="ARBA00021797"/>
    </source>
</evidence>
<dbReference type="UniPathway" id="UPA00559"/>
<feature type="domain" description="J" evidence="7">
    <location>
        <begin position="4"/>
        <end position="71"/>
    </location>
</feature>
<dbReference type="SMART" id="SM00271">
    <property type="entry name" value="DnaJ"/>
    <property type="match status" value="1"/>
</dbReference>
<evidence type="ECO:0000259" key="7">
    <source>
        <dbReference type="PROSITE" id="PS50076"/>
    </source>
</evidence>
<dbReference type="InterPro" id="IPR007872">
    <property type="entry name" value="DPH_MB_dom"/>
</dbReference>
<evidence type="ECO:0000256" key="6">
    <source>
        <dbReference type="ARBA" id="ARBA00023004"/>
    </source>
</evidence>
<protein>
    <recommendedName>
        <fullName evidence="3">Diphthamide biosynthesis protein 4</fullName>
    </recommendedName>
</protein>
<evidence type="ECO:0000256" key="4">
    <source>
        <dbReference type="ARBA" id="ARBA00022723"/>
    </source>
</evidence>
<keyword evidence="5" id="KW-0862">Zinc</keyword>
<dbReference type="SUPFAM" id="SSF144217">
    <property type="entry name" value="CSL zinc finger"/>
    <property type="match status" value="1"/>
</dbReference>
<evidence type="ECO:0000256" key="1">
    <source>
        <dbReference type="ARBA" id="ARBA00003474"/>
    </source>
</evidence>
<dbReference type="AlphaFoldDB" id="A0A5C3MAY0"/>
<feature type="domain" description="DPH-type MB" evidence="8">
    <location>
        <begin position="82"/>
        <end position="144"/>
    </location>
</feature>
<dbReference type="Proteomes" id="UP000308652">
    <property type="component" value="Unassembled WGS sequence"/>
</dbReference>